<gene>
    <name evidence="1" type="ORF">J4H91_14805</name>
</gene>
<dbReference type="EMBL" id="JAGDYL010000042">
    <property type="protein sequence ID" value="MBO1806570.1"/>
    <property type="molecule type" value="Genomic_DNA"/>
</dbReference>
<protein>
    <recommendedName>
        <fullName evidence="3">Hemerythrin HHE cation binding domain-containing protein</fullName>
    </recommendedName>
</protein>
<reference evidence="1" key="1">
    <citation type="submission" date="2021-03" db="EMBL/GenBank/DDBJ databases">
        <title>Leucobacter chromiisoli sp. nov., isolated from chromium-containing soil of chemical plant.</title>
        <authorList>
            <person name="Xu Z."/>
        </authorList>
    </citation>
    <scope>NUCLEOTIDE SEQUENCE</scope>
    <source>
        <strain evidence="1">A2</strain>
    </source>
</reference>
<keyword evidence="2" id="KW-1185">Reference proteome</keyword>
<organism evidence="1 2">
    <name type="scientific">Leucobacter ruminantium</name>
    <dbReference type="NCBI Taxonomy" id="1289170"/>
    <lineage>
        <taxon>Bacteria</taxon>
        <taxon>Bacillati</taxon>
        <taxon>Actinomycetota</taxon>
        <taxon>Actinomycetes</taxon>
        <taxon>Micrococcales</taxon>
        <taxon>Microbacteriaceae</taxon>
        <taxon>Leucobacter</taxon>
    </lineage>
</organism>
<evidence type="ECO:0000313" key="1">
    <source>
        <dbReference type="EMBL" id="MBO1806570.1"/>
    </source>
</evidence>
<accession>A0A939RV61</accession>
<dbReference type="Proteomes" id="UP000664398">
    <property type="component" value="Unassembled WGS sequence"/>
</dbReference>
<evidence type="ECO:0008006" key="3">
    <source>
        <dbReference type="Google" id="ProtNLM"/>
    </source>
</evidence>
<sequence>MAERRPACALHVEQMRAQHTDIAERLTAVGQAHARWKADRLGAKADLVAALQLVDAALAAHLGDEEPFVADHAPALLTQVEWDEMRDHGIAGIPKNRLLIHLGYMLRAFEAEEERADFWWALPFAARALYRLFGERQLTRELTALYGADDETGRSDFG</sequence>
<proteinExistence type="predicted"/>
<name>A0A939RV61_9MICO</name>
<evidence type="ECO:0000313" key="2">
    <source>
        <dbReference type="Proteomes" id="UP000664398"/>
    </source>
</evidence>
<comment type="caution">
    <text evidence="1">The sequence shown here is derived from an EMBL/GenBank/DDBJ whole genome shotgun (WGS) entry which is preliminary data.</text>
</comment>
<dbReference type="Gene3D" id="1.20.120.520">
    <property type="entry name" value="nmb1532 protein domain like"/>
    <property type="match status" value="1"/>
</dbReference>
<dbReference type="RefSeq" id="WP_208047023.1">
    <property type="nucleotide sequence ID" value="NZ_JAGDYL010000042.1"/>
</dbReference>
<dbReference type="AlphaFoldDB" id="A0A939RV61"/>